<dbReference type="InterPro" id="IPR001304">
    <property type="entry name" value="C-type_lectin-like"/>
</dbReference>
<dbReference type="AlphaFoldDB" id="A0AA88TPN7"/>
<keyword evidence="4" id="KW-1185">Reference proteome</keyword>
<feature type="domain" description="C-type lectin" evidence="2">
    <location>
        <begin position="15"/>
        <end position="141"/>
    </location>
</feature>
<dbReference type="InterPro" id="IPR016186">
    <property type="entry name" value="C-type_lectin-like/link_sf"/>
</dbReference>
<dbReference type="PROSITE" id="PS50041">
    <property type="entry name" value="C_TYPE_LECTIN_2"/>
    <property type="match status" value="1"/>
</dbReference>
<dbReference type="InterPro" id="IPR018378">
    <property type="entry name" value="C-type_lectin_CS"/>
</dbReference>
<reference evidence="3" key="1">
    <citation type="submission" date="2023-08" db="EMBL/GenBank/DDBJ databases">
        <title>Chromosome-level Genome Assembly of mud carp (Cirrhinus molitorella).</title>
        <authorList>
            <person name="Liu H."/>
        </authorList>
    </citation>
    <scope>NUCLEOTIDE SEQUENCE</scope>
    <source>
        <strain evidence="3">Prfri</strain>
        <tissue evidence="3">Muscle</tissue>
    </source>
</reference>
<name>A0AA88TPN7_9TELE</name>
<dbReference type="CDD" id="cd00037">
    <property type="entry name" value="CLECT"/>
    <property type="match status" value="1"/>
</dbReference>
<accession>A0AA88TPN7</accession>
<dbReference type="PANTHER" id="PTHR45784:SF3">
    <property type="entry name" value="C-TYPE LECTIN DOMAIN FAMILY 4 MEMBER K-LIKE-RELATED"/>
    <property type="match status" value="1"/>
</dbReference>
<evidence type="ECO:0000313" key="4">
    <source>
        <dbReference type="Proteomes" id="UP001187343"/>
    </source>
</evidence>
<dbReference type="EMBL" id="JAUYZG010000012">
    <property type="protein sequence ID" value="KAK2893073.1"/>
    <property type="molecule type" value="Genomic_DNA"/>
</dbReference>
<dbReference type="PROSITE" id="PS00615">
    <property type="entry name" value="C_TYPE_LECTIN_1"/>
    <property type="match status" value="1"/>
</dbReference>
<dbReference type="SMART" id="SM00034">
    <property type="entry name" value="CLECT"/>
    <property type="match status" value="1"/>
</dbReference>
<evidence type="ECO:0000259" key="2">
    <source>
        <dbReference type="PROSITE" id="PS50041"/>
    </source>
</evidence>
<dbReference type="PANTHER" id="PTHR45784">
    <property type="entry name" value="C-TYPE LECTIN DOMAIN FAMILY 20 MEMBER A-RELATED"/>
    <property type="match status" value="1"/>
</dbReference>
<dbReference type="InterPro" id="IPR016187">
    <property type="entry name" value="CTDL_fold"/>
</dbReference>
<sequence>MSIREKWLTINDGDYRPLCYKSFIHVSKCAMSWEKALDYCKNHNKTGGLLRIESEDDHIEMERELKRQEILEPVWVGLRQSRLFGFWIWNNGLRVGPWTNWKEGSAPKHLMSQHCGAIEKVNGQYKWCDKDCRSEFKVLCEGE</sequence>
<evidence type="ECO:0000313" key="3">
    <source>
        <dbReference type="EMBL" id="KAK2893073.1"/>
    </source>
</evidence>
<dbReference type="Pfam" id="PF00059">
    <property type="entry name" value="Lectin_C"/>
    <property type="match status" value="1"/>
</dbReference>
<dbReference type="SUPFAM" id="SSF56436">
    <property type="entry name" value="C-type lectin-like"/>
    <property type="match status" value="1"/>
</dbReference>
<keyword evidence="1" id="KW-1015">Disulfide bond</keyword>
<dbReference type="Proteomes" id="UP001187343">
    <property type="component" value="Unassembled WGS sequence"/>
</dbReference>
<gene>
    <name evidence="3" type="ORF">Q8A67_013061</name>
</gene>
<evidence type="ECO:0000256" key="1">
    <source>
        <dbReference type="ARBA" id="ARBA00023157"/>
    </source>
</evidence>
<dbReference type="Gene3D" id="3.10.100.10">
    <property type="entry name" value="Mannose-Binding Protein A, subunit A"/>
    <property type="match status" value="1"/>
</dbReference>
<organism evidence="3 4">
    <name type="scientific">Cirrhinus molitorella</name>
    <name type="common">mud carp</name>
    <dbReference type="NCBI Taxonomy" id="172907"/>
    <lineage>
        <taxon>Eukaryota</taxon>
        <taxon>Metazoa</taxon>
        <taxon>Chordata</taxon>
        <taxon>Craniata</taxon>
        <taxon>Vertebrata</taxon>
        <taxon>Euteleostomi</taxon>
        <taxon>Actinopterygii</taxon>
        <taxon>Neopterygii</taxon>
        <taxon>Teleostei</taxon>
        <taxon>Ostariophysi</taxon>
        <taxon>Cypriniformes</taxon>
        <taxon>Cyprinidae</taxon>
        <taxon>Labeoninae</taxon>
        <taxon>Labeonini</taxon>
        <taxon>Cirrhinus</taxon>
    </lineage>
</organism>
<comment type="caution">
    <text evidence="3">The sequence shown here is derived from an EMBL/GenBank/DDBJ whole genome shotgun (WGS) entry which is preliminary data.</text>
</comment>
<proteinExistence type="predicted"/>
<protein>
    <recommendedName>
        <fullName evidence="2">C-type lectin domain-containing protein</fullName>
    </recommendedName>
</protein>